<dbReference type="InterPro" id="IPR032710">
    <property type="entry name" value="NTF2-like_dom_sf"/>
</dbReference>
<sequence>MSEYESIAQRYIDSWNETDADKRRALIDELYTADVVFTDPLVELVGVEALDAMVAGAQQQFAGLVFGLGAVDGHHDIARFTWALGAPGAAEPLVVGFDVITVQMGRISRVAGFLDKVPG</sequence>
<dbReference type="InterPro" id="IPR037401">
    <property type="entry name" value="SnoaL-like"/>
</dbReference>
<protein>
    <submittedName>
        <fullName evidence="2">Nuclear transport factor 2 family protein</fullName>
    </submittedName>
</protein>
<dbReference type="RefSeq" id="WP_201944423.1">
    <property type="nucleotide sequence ID" value="NZ_JAERRJ010000002.1"/>
</dbReference>
<proteinExistence type="predicted"/>
<evidence type="ECO:0000259" key="1">
    <source>
        <dbReference type="Pfam" id="PF12680"/>
    </source>
</evidence>
<comment type="caution">
    <text evidence="2">The sequence shown here is derived from an EMBL/GenBank/DDBJ whole genome shotgun (WGS) entry which is preliminary data.</text>
</comment>
<feature type="domain" description="SnoaL-like" evidence="1">
    <location>
        <begin position="8"/>
        <end position="109"/>
    </location>
</feature>
<dbReference type="SUPFAM" id="SSF54427">
    <property type="entry name" value="NTF2-like"/>
    <property type="match status" value="1"/>
</dbReference>
<accession>A0ABS1LZL0</accession>
<dbReference type="Pfam" id="PF12680">
    <property type="entry name" value="SnoaL_2"/>
    <property type="match status" value="1"/>
</dbReference>
<reference evidence="2 3" key="1">
    <citation type="submission" date="2021-01" db="EMBL/GenBank/DDBJ databases">
        <title>WGS of actinomycetes isolated from Thailand.</title>
        <authorList>
            <person name="Thawai C."/>
        </authorList>
    </citation>
    <scope>NUCLEOTIDE SEQUENCE [LARGE SCALE GENOMIC DNA]</scope>
    <source>
        <strain evidence="2 3">LPG 2</strain>
    </source>
</reference>
<dbReference type="Gene3D" id="3.10.450.50">
    <property type="match status" value="1"/>
</dbReference>
<dbReference type="EMBL" id="JAERRJ010000002">
    <property type="protein sequence ID" value="MBL1073857.1"/>
    <property type="molecule type" value="Genomic_DNA"/>
</dbReference>
<dbReference type="Proteomes" id="UP000602198">
    <property type="component" value="Unassembled WGS sequence"/>
</dbReference>
<name>A0ABS1LZL0_9NOCA</name>
<keyword evidence="3" id="KW-1185">Reference proteome</keyword>
<gene>
    <name evidence="2" type="ORF">JK358_05575</name>
</gene>
<evidence type="ECO:0000313" key="3">
    <source>
        <dbReference type="Proteomes" id="UP000602198"/>
    </source>
</evidence>
<organism evidence="2 3">
    <name type="scientific">Nocardia acididurans</name>
    <dbReference type="NCBI Taxonomy" id="2802282"/>
    <lineage>
        <taxon>Bacteria</taxon>
        <taxon>Bacillati</taxon>
        <taxon>Actinomycetota</taxon>
        <taxon>Actinomycetes</taxon>
        <taxon>Mycobacteriales</taxon>
        <taxon>Nocardiaceae</taxon>
        <taxon>Nocardia</taxon>
    </lineage>
</organism>
<evidence type="ECO:0000313" key="2">
    <source>
        <dbReference type="EMBL" id="MBL1073857.1"/>
    </source>
</evidence>